<feature type="compositionally biased region" description="Polar residues" evidence="1">
    <location>
        <begin position="1056"/>
        <end position="1065"/>
    </location>
</feature>
<reference evidence="2" key="1">
    <citation type="submission" date="2022-07" db="EMBL/GenBank/DDBJ databases">
        <title>Genome Sequence of Leucocoprinus birnbaumii.</title>
        <authorList>
            <person name="Buettner E."/>
        </authorList>
    </citation>
    <scope>NUCLEOTIDE SEQUENCE</scope>
    <source>
        <strain evidence="2">VT141</strain>
    </source>
</reference>
<feature type="region of interest" description="Disordered" evidence="1">
    <location>
        <begin position="1056"/>
        <end position="1088"/>
    </location>
</feature>
<organism evidence="2 3">
    <name type="scientific">Leucocoprinus birnbaumii</name>
    <dbReference type="NCBI Taxonomy" id="56174"/>
    <lineage>
        <taxon>Eukaryota</taxon>
        <taxon>Fungi</taxon>
        <taxon>Dikarya</taxon>
        <taxon>Basidiomycota</taxon>
        <taxon>Agaricomycotina</taxon>
        <taxon>Agaricomycetes</taxon>
        <taxon>Agaricomycetidae</taxon>
        <taxon>Agaricales</taxon>
        <taxon>Agaricineae</taxon>
        <taxon>Agaricaceae</taxon>
        <taxon>Leucocoprinus</taxon>
    </lineage>
</organism>
<accession>A0AAD5VWB3</accession>
<dbReference type="Pfam" id="PF18759">
    <property type="entry name" value="Plavaka"/>
    <property type="match status" value="1"/>
</dbReference>
<evidence type="ECO:0000256" key="1">
    <source>
        <dbReference type="SAM" id="MobiDB-lite"/>
    </source>
</evidence>
<protein>
    <submittedName>
        <fullName evidence="2">Uncharacterized protein</fullName>
    </submittedName>
</protein>
<feature type="region of interest" description="Disordered" evidence="1">
    <location>
        <begin position="12"/>
        <end position="39"/>
    </location>
</feature>
<dbReference type="InterPro" id="IPR041078">
    <property type="entry name" value="Plavaka"/>
</dbReference>
<feature type="compositionally biased region" description="Acidic residues" evidence="1">
    <location>
        <begin position="968"/>
        <end position="981"/>
    </location>
</feature>
<dbReference type="AlphaFoldDB" id="A0AAD5VWB3"/>
<comment type="caution">
    <text evidence="2">The sequence shown here is derived from an EMBL/GenBank/DDBJ whole genome shotgun (WGS) entry which is preliminary data.</text>
</comment>
<feature type="region of interest" description="Disordered" evidence="1">
    <location>
        <begin position="952"/>
        <end position="1009"/>
    </location>
</feature>
<evidence type="ECO:0000313" key="2">
    <source>
        <dbReference type="EMBL" id="KAJ3571099.1"/>
    </source>
</evidence>
<evidence type="ECO:0000313" key="3">
    <source>
        <dbReference type="Proteomes" id="UP001213000"/>
    </source>
</evidence>
<sequence length="1268" mass="143143">MSTRMLIAIAISHPRTVPGPDTRDIPDDPPPGSEYSNPATGLILDWMNSGSSSKSAAEVNRLVRDVLLNQAFANYREELAKFDANRENRRADSQRKHRLLDSFMEASVTISVPSGDPAIPPRDFEIPGLQYRKLTEVIKAAFRHPLADHYHYSPYHMYQRDLKSDSNQRLYSELYDTDAFIHEHDKVQRLAAPPNDPDCKRERVVAALMFWSDATHLADFGTAKLWPIYMYLGNLSKYIRAEPNSGACHHVAYIPDFADLFQDKLSRFHQKWSTQHRDIKTHCRRELMQATWAFLLDSDFVYAYIYGIVIMCRDGIERRVYPRIFTYSADYPEKVLLACIRDKGLCPCPRCLAPKDKVALMGQQPDLRFRISHPRKFLVDLVKRARNFIYQLAHPIGGTAVDNLLKPTSSTPTMNAFVTRLGPSFPLGRMLVVDQMHEFELGVWKNLFTHLVRMLYAASPSGQLVAMLDERFRQIPTFGNSTIRRFSTNTSEMKKLAARDFEDILQCSIPVFEGLFPNPSHNKIVRKLLFCLAEWHGLAKLRLHSDDTLRRLEDKTTDLGKLMRAFSKFSSENFRTQELPREAAARARRQLENVSAIAPGTSNRKERHLNLATYKWHSLGDYPSTIRLFGGTDSYSTQIGELAHQVVKRSYGLTNKRNAAKQIAQRVERLSSVLYKTNPLDKENALNHISDRYTVSLSRNSSIDLYAHVRRNFDDPAMKGFIPKLQEHILGRLLKRDFDGDSYGEFSDDDRNSVRIYGGKIYSVGTIHINYTTYDIRRDYDTINPNTHSDIMVRAPDGSSPYWYARVIKIYHAKVLSTHPDVGDPSIKDMAFLWVRWLGEEPGYKPGFSQGRLPKIGFVPSSDPFAFGFLDPSCVIRGCHLIPAFSAGKTNTLLPWPRSIGRTVARNTAVVEEEEVPVDGEYPLPVCDLDWTNFYVNIFADRDLMMRHLGGGAGHTDSNHQIEHNSSDSDDSDREGQDEEDNARLDAAAESDISNLDSDMESKPTHRSGPCVCHRTGFKHSSHSFFSFVPKMTPPWQRSHTPPSRYRLPRTKSSANLAATWNSTPSSPPAPYDRSFRAAPSPSATKPTAATVNTISQRLSGSWVQLNHFDPHSPSNCRHQLKNLDFILSPPDDLFDIALEDDLLLVPPSSISPYWEVLDIADAPAVEAAVVDRYKVDQSTALAWGPKFDVAGPSASEASVPDMEAKLADGAKLELLFLATGVDILSYSIVPERQPVHLRISAWKPPLSTVNISTDFFADAIGAVAYTS</sequence>
<gene>
    <name evidence="2" type="ORF">NP233_g3974</name>
</gene>
<keyword evidence="3" id="KW-1185">Reference proteome</keyword>
<dbReference type="EMBL" id="JANIEX010000202">
    <property type="protein sequence ID" value="KAJ3571099.1"/>
    <property type="molecule type" value="Genomic_DNA"/>
</dbReference>
<name>A0AAD5VWB3_9AGAR</name>
<proteinExistence type="predicted"/>
<dbReference type="Proteomes" id="UP001213000">
    <property type="component" value="Unassembled WGS sequence"/>
</dbReference>
<feature type="compositionally biased region" description="Basic and acidic residues" evidence="1">
    <location>
        <begin position="957"/>
        <end position="967"/>
    </location>
</feature>
<feature type="compositionally biased region" description="Low complexity" evidence="1">
    <location>
        <begin position="1078"/>
        <end position="1088"/>
    </location>
</feature>